<evidence type="ECO:0000256" key="2">
    <source>
        <dbReference type="ARBA" id="ARBA00022679"/>
    </source>
</evidence>
<evidence type="ECO:0000256" key="4">
    <source>
        <dbReference type="ARBA" id="ARBA00047422"/>
    </source>
</evidence>
<name>A0A7W9FSQ3_BREVE</name>
<gene>
    <name evidence="5" type="ORF">HNP47_000807</name>
</gene>
<dbReference type="EC" id="2.1.1.37" evidence="5"/>
<dbReference type="InterPro" id="IPR029063">
    <property type="entry name" value="SAM-dependent_MTases_sf"/>
</dbReference>
<protein>
    <submittedName>
        <fullName evidence="5">DNA (Cytosine-5)-methyltransferase 1</fullName>
        <ecNumber evidence="5">2.1.1.37</ecNumber>
    </submittedName>
</protein>
<organism evidence="5 6">
    <name type="scientific">Brevundimonas vesicularis</name>
    <name type="common">Pseudomonas vesicularis</name>
    <dbReference type="NCBI Taxonomy" id="41276"/>
    <lineage>
        <taxon>Bacteria</taxon>
        <taxon>Pseudomonadati</taxon>
        <taxon>Pseudomonadota</taxon>
        <taxon>Alphaproteobacteria</taxon>
        <taxon>Caulobacterales</taxon>
        <taxon>Caulobacteraceae</taxon>
        <taxon>Brevundimonas</taxon>
    </lineage>
</organism>
<dbReference type="EMBL" id="JACHLJ010000001">
    <property type="protein sequence ID" value="MBB5770838.1"/>
    <property type="molecule type" value="Genomic_DNA"/>
</dbReference>
<comment type="catalytic activity">
    <reaction evidence="4">
        <text>a 2'-deoxycytidine in DNA + S-adenosyl-L-methionine = a 5-methyl-2'-deoxycytidine in DNA + S-adenosyl-L-homocysteine + H(+)</text>
        <dbReference type="Rhea" id="RHEA:13681"/>
        <dbReference type="Rhea" id="RHEA-COMP:11369"/>
        <dbReference type="Rhea" id="RHEA-COMP:11370"/>
        <dbReference type="ChEBI" id="CHEBI:15378"/>
        <dbReference type="ChEBI" id="CHEBI:57856"/>
        <dbReference type="ChEBI" id="CHEBI:59789"/>
        <dbReference type="ChEBI" id="CHEBI:85452"/>
        <dbReference type="ChEBI" id="CHEBI:85454"/>
        <dbReference type="EC" id="2.1.1.37"/>
    </reaction>
</comment>
<comment type="caution">
    <text evidence="5">The sequence shown here is derived from an EMBL/GenBank/DDBJ whole genome shotgun (WGS) entry which is preliminary data.</text>
</comment>
<evidence type="ECO:0000256" key="3">
    <source>
        <dbReference type="ARBA" id="ARBA00022747"/>
    </source>
</evidence>
<keyword evidence="1 5" id="KW-0489">Methyltransferase</keyword>
<dbReference type="SUPFAM" id="SSF53335">
    <property type="entry name" value="S-adenosyl-L-methionine-dependent methyltransferases"/>
    <property type="match status" value="1"/>
</dbReference>
<evidence type="ECO:0000313" key="5">
    <source>
        <dbReference type="EMBL" id="MBB5770838.1"/>
    </source>
</evidence>
<evidence type="ECO:0000313" key="6">
    <source>
        <dbReference type="Proteomes" id="UP000556201"/>
    </source>
</evidence>
<dbReference type="GO" id="GO:0009307">
    <property type="term" value="P:DNA restriction-modification system"/>
    <property type="evidence" value="ECO:0007669"/>
    <property type="project" value="UniProtKB-KW"/>
</dbReference>
<dbReference type="AlphaFoldDB" id="A0A7W9FSQ3"/>
<accession>A0A7W9FSQ3</accession>
<keyword evidence="2 5" id="KW-0808">Transferase</keyword>
<evidence type="ECO:0000256" key="1">
    <source>
        <dbReference type="ARBA" id="ARBA00022603"/>
    </source>
</evidence>
<dbReference type="RefSeq" id="WP_221414908.1">
    <property type="nucleotide sequence ID" value="NZ_JACHLJ010000001.1"/>
</dbReference>
<dbReference type="Gene3D" id="3.40.50.150">
    <property type="entry name" value="Vaccinia Virus protein VP39"/>
    <property type="match status" value="1"/>
</dbReference>
<dbReference type="GO" id="GO:0032259">
    <property type="term" value="P:methylation"/>
    <property type="evidence" value="ECO:0007669"/>
    <property type="project" value="UniProtKB-KW"/>
</dbReference>
<proteinExistence type="predicted"/>
<dbReference type="Pfam" id="PF00145">
    <property type="entry name" value="DNA_methylase"/>
    <property type="match status" value="1"/>
</dbReference>
<dbReference type="GO" id="GO:0003886">
    <property type="term" value="F:DNA (cytosine-5-)-methyltransferase activity"/>
    <property type="evidence" value="ECO:0007669"/>
    <property type="project" value="UniProtKB-EC"/>
</dbReference>
<dbReference type="Proteomes" id="UP000556201">
    <property type="component" value="Unassembled WGS sequence"/>
</dbReference>
<sequence length="231" mass="25294">MRVLDLFCNAGGAGMGYHRAGFEVVGVDLEPQRNYPFAFIQHDALTLDRRFLRSFDAIHASPPCQGYTPMRHAPGAKGAPLLIEQTRAILKAAGVPWIIENVEEARWAMVDPITLCGSMFGLGAQGCQLRRHRLFESNIAISPPSPCQHDARPVIGVYGGHARRRAASAGGRGTRDVWEGGHRAAMSEAMGMTWATCAEMSEAIPPAFTEQLGRQLLAHIQSSRQPREHRS</sequence>
<reference evidence="5 6" key="1">
    <citation type="submission" date="2020-08" db="EMBL/GenBank/DDBJ databases">
        <title>Functional genomics of gut bacteria from endangered species of beetles.</title>
        <authorList>
            <person name="Carlos-Shanley C."/>
        </authorList>
    </citation>
    <scope>NUCLEOTIDE SEQUENCE [LARGE SCALE GENOMIC DNA]</scope>
    <source>
        <strain evidence="5 6">S00192</strain>
    </source>
</reference>
<dbReference type="InterPro" id="IPR001525">
    <property type="entry name" value="C5_MeTfrase"/>
</dbReference>
<keyword evidence="3" id="KW-0680">Restriction system</keyword>